<evidence type="ECO:0000259" key="7">
    <source>
        <dbReference type="Pfam" id="PF00728"/>
    </source>
</evidence>
<organism evidence="9 10">
    <name type="scientific">Alistipes dispar</name>
    <dbReference type="NCBI Taxonomy" id="2585119"/>
    <lineage>
        <taxon>Bacteria</taxon>
        <taxon>Pseudomonadati</taxon>
        <taxon>Bacteroidota</taxon>
        <taxon>Bacteroidia</taxon>
        <taxon>Bacteroidales</taxon>
        <taxon>Rikenellaceae</taxon>
        <taxon>Alistipes</taxon>
    </lineage>
</organism>
<evidence type="ECO:0000256" key="4">
    <source>
        <dbReference type="ARBA" id="ARBA00022801"/>
    </source>
</evidence>
<comment type="similarity">
    <text evidence="2">Belongs to the glycosyl hydrolase 20 family.</text>
</comment>
<dbReference type="GeneID" id="98673641"/>
<name>A0A4Y1X3J3_9BACT</name>
<dbReference type="GO" id="GO:0005975">
    <property type="term" value="P:carbohydrate metabolic process"/>
    <property type="evidence" value="ECO:0007669"/>
    <property type="project" value="InterPro"/>
</dbReference>
<dbReference type="Pfam" id="PF02838">
    <property type="entry name" value="Glyco_hydro_20b"/>
    <property type="match status" value="1"/>
</dbReference>
<dbReference type="CDD" id="cd06563">
    <property type="entry name" value="GH20_chitobiase-like"/>
    <property type="match status" value="1"/>
</dbReference>
<dbReference type="InterPro" id="IPR025705">
    <property type="entry name" value="Beta_hexosaminidase_sua/sub"/>
</dbReference>
<dbReference type="InterPro" id="IPR015882">
    <property type="entry name" value="HEX_bac_N"/>
</dbReference>
<dbReference type="Pfam" id="PF00728">
    <property type="entry name" value="Glyco_hydro_20"/>
    <property type="match status" value="1"/>
</dbReference>
<evidence type="ECO:0000256" key="2">
    <source>
        <dbReference type="ARBA" id="ARBA00006285"/>
    </source>
</evidence>
<dbReference type="AlphaFoldDB" id="A0A4Y1X3J3"/>
<feature type="active site" description="Proton donor" evidence="6">
    <location>
        <position position="355"/>
    </location>
</feature>
<feature type="domain" description="Beta-hexosaminidase bacterial type N-terminal" evidence="8">
    <location>
        <begin position="33"/>
        <end position="170"/>
    </location>
</feature>
<evidence type="ECO:0000256" key="5">
    <source>
        <dbReference type="ARBA" id="ARBA00023295"/>
    </source>
</evidence>
<dbReference type="InterPro" id="IPR017853">
    <property type="entry name" value="GH"/>
</dbReference>
<dbReference type="SUPFAM" id="SSF51445">
    <property type="entry name" value="(Trans)glycosidases"/>
    <property type="match status" value="1"/>
</dbReference>
<reference evidence="10" key="1">
    <citation type="submission" date="2019-06" db="EMBL/GenBank/DDBJ databases">
        <title>Alistipes onderdonkii subsp. vulgaris subsp. nov., Alistipes dispar sp. nov. and Alistipes communis sp. nov., isolated from human faeces, and creation of Alistipes onderdonkii subsp. onderdonkii subsp. nov.</title>
        <authorList>
            <person name="Sakamoto M."/>
            <person name="Ikeyama N."/>
            <person name="Ogata Y."/>
            <person name="Suda W."/>
            <person name="Iino T."/>
            <person name="Hattori M."/>
            <person name="Ohkuma M."/>
        </authorList>
    </citation>
    <scope>NUCLEOTIDE SEQUENCE [LARGE SCALE GENOMIC DNA]</scope>
    <source>
        <strain evidence="10">5CPEGH6</strain>
    </source>
</reference>
<dbReference type="OrthoDB" id="1090159at2"/>
<dbReference type="GO" id="GO:0004563">
    <property type="term" value="F:beta-N-acetylhexosaminidase activity"/>
    <property type="evidence" value="ECO:0007669"/>
    <property type="project" value="UniProtKB-EC"/>
</dbReference>
<dbReference type="EMBL" id="AP019736">
    <property type="protein sequence ID" value="BBL07016.1"/>
    <property type="molecule type" value="Genomic_DNA"/>
</dbReference>
<dbReference type="SUPFAM" id="SSF55545">
    <property type="entry name" value="beta-N-acetylhexosaminidase-like domain"/>
    <property type="match status" value="1"/>
</dbReference>
<dbReference type="RefSeq" id="WP_141428974.1">
    <property type="nucleotide sequence ID" value="NZ_AP019736.1"/>
</dbReference>
<dbReference type="EC" id="3.2.1.52" evidence="3"/>
<dbReference type="PROSITE" id="PS51257">
    <property type="entry name" value="PROKAR_LIPOPROTEIN"/>
    <property type="match status" value="1"/>
</dbReference>
<sequence length="566" mass="63568">MRTNRPYNRLLAGIGCLLLTGACDRTLYADPEIAVVPRPAAAERGDGTFRLSAGTPVRYVVPADATPDELKAWSRATDALGEAMLPFFGTAPTPSEAAEAAAGAVNFLRADTLPHDAYRLTIAPERIDIVSGGPQGAFYAVQTLRQLLPQKAAGTAKIRAVELPAATIDDRPALAYRGLMLDVARHFFTVEEVKRTLDLLALHKMNVFHWHLTDDQGWRIEIERYPELTRTGAVRRRTLIGRDPGGEYDATCRYDETPYGGYYTQEEIREVVDYAARRFITVIPEIEFPGHAVAALASYPWLSCTGERYEVRQTWDIDDRVFCPGRETTFEFIEHVLEEVIGLFPSEYVHIGGDECPTTLWERCPRCRARMRAEGLDSPRQLQGYATARVERFLQRHGRRLIGWDELLEGGVSPTAVVMSWRGTEGGIRAAKQGNRVIMAPTTHCYLDYYQSADTAAEPLAWGGFLPLEKVYSFDPLEGLTSDEARFVLGVQANLWTEYIPDFGQAQYMLLPRLSALAEAGWNPQEKDYDDFLRRLRRLTDLYDACGYRYAPHGLPRNQFCGIRGI</sequence>
<keyword evidence="10" id="KW-1185">Reference proteome</keyword>
<dbReference type="InterPro" id="IPR015883">
    <property type="entry name" value="Glyco_hydro_20_cat"/>
</dbReference>
<feature type="domain" description="Glycoside hydrolase family 20 catalytic" evidence="7">
    <location>
        <begin position="175"/>
        <end position="524"/>
    </location>
</feature>
<comment type="catalytic activity">
    <reaction evidence="1">
        <text>Hydrolysis of terminal non-reducing N-acetyl-D-hexosamine residues in N-acetyl-beta-D-hexosaminides.</text>
        <dbReference type="EC" id="3.2.1.52"/>
    </reaction>
</comment>
<dbReference type="Gene3D" id="3.20.20.80">
    <property type="entry name" value="Glycosidases"/>
    <property type="match status" value="1"/>
</dbReference>
<dbReference type="PRINTS" id="PR00738">
    <property type="entry name" value="GLHYDRLASE20"/>
</dbReference>
<dbReference type="Proteomes" id="UP000319374">
    <property type="component" value="Chromosome"/>
</dbReference>
<evidence type="ECO:0000256" key="3">
    <source>
        <dbReference type="ARBA" id="ARBA00012663"/>
    </source>
</evidence>
<dbReference type="GO" id="GO:0016020">
    <property type="term" value="C:membrane"/>
    <property type="evidence" value="ECO:0007669"/>
    <property type="project" value="TreeGrafter"/>
</dbReference>
<evidence type="ECO:0000313" key="10">
    <source>
        <dbReference type="Proteomes" id="UP000319374"/>
    </source>
</evidence>
<dbReference type="GO" id="GO:0030203">
    <property type="term" value="P:glycosaminoglycan metabolic process"/>
    <property type="evidence" value="ECO:0007669"/>
    <property type="project" value="TreeGrafter"/>
</dbReference>
<gene>
    <name evidence="9" type="ORF">A5CPEGH6_16540</name>
</gene>
<evidence type="ECO:0000313" key="9">
    <source>
        <dbReference type="EMBL" id="BBL07016.1"/>
    </source>
</evidence>
<protein>
    <recommendedName>
        <fullName evidence="3">beta-N-acetylhexosaminidase</fullName>
        <ecNumber evidence="3">3.2.1.52</ecNumber>
    </recommendedName>
</protein>
<evidence type="ECO:0000259" key="8">
    <source>
        <dbReference type="Pfam" id="PF02838"/>
    </source>
</evidence>
<evidence type="ECO:0000256" key="6">
    <source>
        <dbReference type="PIRSR" id="PIRSR625705-1"/>
    </source>
</evidence>
<proteinExistence type="inferred from homology"/>
<dbReference type="PANTHER" id="PTHR22600">
    <property type="entry name" value="BETA-HEXOSAMINIDASE"/>
    <property type="match status" value="1"/>
</dbReference>
<keyword evidence="5" id="KW-0326">Glycosidase</keyword>
<keyword evidence="4" id="KW-0378">Hydrolase</keyword>
<dbReference type="Gene3D" id="3.30.379.10">
    <property type="entry name" value="Chitobiase/beta-hexosaminidase domain 2-like"/>
    <property type="match status" value="1"/>
</dbReference>
<dbReference type="KEGG" id="ada:A5CPEGH6_16540"/>
<dbReference type="PANTHER" id="PTHR22600:SF57">
    <property type="entry name" value="BETA-N-ACETYLHEXOSAMINIDASE"/>
    <property type="match status" value="1"/>
</dbReference>
<accession>A0A4Y1X3J3</accession>
<evidence type="ECO:0000256" key="1">
    <source>
        <dbReference type="ARBA" id="ARBA00001231"/>
    </source>
</evidence>
<dbReference type="InterPro" id="IPR029018">
    <property type="entry name" value="Hex-like_dom2"/>
</dbReference>